<sequence>MTATETYAAEDQRAMMSTITGFWVSQLTATLAHLEIAEHLHDGPKTAARIAELAGSDPAPPSGCSAPPWIPGS</sequence>
<dbReference type="RefSeq" id="WP_200502211.1">
    <property type="nucleotide sequence ID" value="NZ_JAEDAJ010000004.1"/>
</dbReference>
<keyword evidence="3" id="KW-1185">Reference proteome</keyword>
<reference evidence="2 3" key="1">
    <citation type="submission" date="2020-12" db="EMBL/GenBank/DDBJ databases">
        <title>Brachybacterium sp. MASK1Z-5, whole genome shotgun sequence.</title>
        <authorList>
            <person name="Tuo L."/>
        </authorList>
    </citation>
    <scope>NUCLEOTIDE SEQUENCE [LARGE SCALE GENOMIC DNA]</scope>
    <source>
        <strain evidence="2 3">MASK1Z-5</strain>
    </source>
</reference>
<proteinExistence type="predicted"/>
<dbReference type="Gene3D" id="1.10.10.10">
    <property type="entry name" value="Winged helix-like DNA-binding domain superfamily/Winged helix DNA-binding domain"/>
    <property type="match status" value="1"/>
</dbReference>
<name>A0ABS1BAA3_9MICO</name>
<dbReference type="InterPro" id="IPR036390">
    <property type="entry name" value="WH_DNA-bd_sf"/>
</dbReference>
<accession>A0ABS1BAA3</accession>
<feature type="region of interest" description="Disordered" evidence="1">
    <location>
        <begin position="54"/>
        <end position="73"/>
    </location>
</feature>
<protein>
    <submittedName>
        <fullName evidence="2">Uncharacterized protein</fullName>
    </submittedName>
</protein>
<dbReference type="InterPro" id="IPR036388">
    <property type="entry name" value="WH-like_DNA-bd_sf"/>
</dbReference>
<dbReference type="Proteomes" id="UP000612352">
    <property type="component" value="Unassembled WGS sequence"/>
</dbReference>
<comment type="caution">
    <text evidence="2">The sequence shown here is derived from an EMBL/GenBank/DDBJ whole genome shotgun (WGS) entry which is preliminary data.</text>
</comment>
<evidence type="ECO:0000256" key="1">
    <source>
        <dbReference type="SAM" id="MobiDB-lite"/>
    </source>
</evidence>
<organism evidence="2 3">
    <name type="scientific">Brachybacterium halotolerans</name>
    <dbReference type="NCBI Taxonomy" id="2795215"/>
    <lineage>
        <taxon>Bacteria</taxon>
        <taxon>Bacillati</taxon>
        <taxon>Actinomycetota</taxon>
        <taxon>Actinomycetes</taxon>
        <taxon>Micrococcales</taxon>
        <taxon>Dermabacteraceae</taxon>
        <taxon>Brachybacterium</taxon>
    </lineage>
</organism>
<evidence type="ECO:0000313" key="2">
    <source>
        <dbReference type="EMBL" id="MBK0331584.1"/>
    </source>
</evidence>
<dbReference type="EMBL" id="JAEDAJ010000004">
    <property type="protein sequence ID" value="MBK0331584.1"/>
    <property type="molecule type" value="Genomic_DNA"/>
</dbReference>
<evidence type="ECO:0000313" key="3">
    <source>
        <dbReference type="Proteomes" id="UP000612352"/>
    </source>
</evidence>
<dbReference type="SUPFAM" id="SSF46785">
    <property type="entry name" value="Winged helix' DNA-binding domain"/>
    <property type="match status" value="1"/>
</dbReference>
<gene>
    <name evidence="2" type="ORF">I8D64_09230</name>
</gene>